<dbReference type="RefSeq" id="WP_377745094.1">
    <property type="nucleotide sequence ID" value="NZ_JBHRXJ010000010.1"/>
</dbReference>
<accession>A0ABV7R4V6</accession>
<dbReference type="PANTHER" id="PTHR40590">
    <property type="entry name" value="CYTOPLASMIC PROTEIN-RELATED"/>
    <property type="match status" value="1"/>
</dbReference>
<dbReference type="Pfam" id="PF01963">
    <property type="entry name" value="TraB_PrgY_gumN"/>
    <property type="match status" value="1"/>
</dbReference>
<evidence type="ECO:0000256" key="1">
    <source>
        <dbReference type="SAM" id="SignalP"/>
    </source>
</evidence>
<feature type="signal peptide" evidence="1">
    <location>
        <begin position="1"/>
        <end position="30"/>
    </location>
</feature>
<keyword evidence="3" id="KW-1185">Reference proteome</keyword>
<dbReference type="PANTHER" id="PTHR40590:SF1">
    <property type="entry name" value="CYTOPLASMIC PROTEIN"/>
    <property type="match status" value="1"/>
</dbReference>
<dbReference type="CDD" id="cd14789">
    <property type="entry name" value="Tiki"/>
    <property type="match status" value="1"/>
</dbReference>
<evidence type="ECO:0000313" key="3">
    <source>
        <dbReference type="Proteomes" id="UP001595721"/>
    </source>
</evidence>
<sequence length="355" mass="38388">MLLKRTVTALFAALALALPAVLPTALPAAAQECAGQNLFEAMPPAQLAELRAATEAVPYHRGLFWRAEKGGMRVTLIGTYHFADPRHDLAMARFGPEIDRAGALLVEAGPEDEAKLAKALQDDPALIVNASGPTLPERLTPEEWRTLSVALEQRGLPDVVAAKLRPWYVAVMLGISPCMMRIVEERGDAGGLDHLLIEKARAADVPVRALEPWDTVLTLFTGMSLSEEEDMIRTAMPAAEYADDYAVTLSDAYFAGESWLMWEFGRFDAYANSGLGRTQVDQQMQLAQDRLMDRRNEGWIAPIENAAAAAGVQGKAIVVGFGALHLPGEHGVLRLLERAGWTISPINVEGIGNGG</sequence>
<proteinExistence type="predicted"/>
<protein>
    <submittedName>
        <fullName evidence="2">TraB/GumN family protein</fullName>
    </submittedName>
</protein>
<comment type="caution">
    <text evidence="2">The sequence shown here is derived from an EMBL/GenBank/DDBJ whole genome shotgun (WGS) entry which is preliminary data.</text>
</comment>
<evidence type="ECO:0000313" key="2">
    <source>
        <dbReference type="EMBL" id="MFC3529220.1"/>
    </source>
</evidence>
<dbReference type="Proteomes" id="UP001595721">
    <property type="component" value="Unassembled WGS sequence"/>
</dbReference>
<dbReference type="InterPro" id="IPR002816">
    <property type="entry name" value="TraB/PrgY/GumN_fam"/>
</dbReference>
<organism evidence="2 3">
    <name type="scientific">Paracoccus mangrovi</name>
    <dbReference type="NCBI Taxonomy" id="1715645"/>
    <lineage>
        <taxon>Bacteria</taxon>
        <taxon>Pseudomonadati</taxon>
        <taxon>Pseudomonadota</taxon>
        <taxon>Alphaproteobacteria</taxon>
        <taxon>Rhodobacterales</taxon>
        <taxon>Paracoccaceae</taxon>
        <taxon>Paracoccus</taxon>
    </lineage>
</organism>
<reference evidence="3" key="1">
    <citation type="journal article" date="2019" name="Int. J. Syst. Evol. Microbiol.">
        <title>The Global Catalogue of Microorganisms (GCM) 10K type strain sequencing project: providing services to taxonomists for standard genome sequencing and annotation.</title>
        <authorList>
            <consortium name="The Broad Institute Genomics Platform"/>
            <consortium name="The Broad Institute Genome Sequencing Center for Infectious Disease"/>
            <person name="Wu L."/>
            <person name="Ma J."/>
        </authorList>
    </citation>
    <scope>NUCLEOTIDE SEQUENCE [LARGE SCALE GENOMIC DNA]</scope>
    <source>
        <strain evidence="3">KCTC 42899</strain>
    </source>
</reference>
<gene>
    <name evidence="2" type="ORF">ACFOMH_13650</name>
</gene>
<keyword evidence="1" id="KW-0732">Signal</keyword>
<dbReference type="InterPro" id="IPR047111">
    <property type="entry name" value="YbaP-like"/>
</dbReference>
<feature type="chain" id="PRO_5045495174" evidence="1">
    <location>
        <begin position="31"/>
        <end position="355"/>
    </location>
</feature>
<dbReference type="EMBL" id="JBHRXJ010000010">
    <property type="protein sequence ID" value="MFC3529220.1"/>
    <property type="molecule type" value="Genomic_DNA"/>
</dbReference>
<name>A0ABV7R4V6_9RHOB</name>